<name>A0A177C1Q3_9PLEO</name>
<keyword evidence="1 4" id="KW-0378">Hydrolase</keyword>
<organism evidence="4 5">
    <name type="scientific">Paraphaeosphaeria sporulosa</name>
    <dbReference type="NCBI Taxonomy" id="1460663"/>
    <lineage>
        <taxon>Eukaryota</taxon>
        <taxon>Fungi</taxon>
        <taxon>Dikarya</taxon>
        <taxon>Ascomycota</taxon>
        <taxon>Pezizomycotina</taxon>
        <taxon>Dothideomycetes</taxon>
        <taxon>Pleosporomycetidae</taxon>
        <taxon>Pleosporales</taxon>
        <taxon>Massarineae</taxon>
        <taxon>Didymosphaeriaceae</taxon>
        <taxon>Paraphaeosphaeria</taxon>
    </lineage>
</organism>
<dbReference type="STRING" id="1460663.A0A177C1Q3"/>
<sequence>MPYTTDPDWAAASARSLQNLGIPPDTPTPRHPRGDVASRRAGAPFYEKLQTLYPEPDTPVKKTRYVTTAPDGQEIPIFGYELEADGEIRNQEGKERPAVLYIHAGGMILCTAEEWDRTVMLDVARTGVPHYSADYRLASEARHPVPVEDCYSALVWLHAQAQHLRIDAARIAVAGLSAGGGLAAAVAIIARDRKLQPPLAKQILLEPMLDDRNIVPNSELAPFVTWDWDDNWTGWNALLGDRTGSEDVEAAAAPARLQDFRGLPRAKQGLR</sequence>
<dbReference type="OrthoDB" id="433474at2759"/>
<proteinExistence type="predicted"/>
<dbReference type="PANTHER" id="PTHR48081:SF8">
    <property type="entry name" value="ALPHA_BETA HYDROLASE FOLD-3 DOMAIN-CONTAINING PROTEIN-RELATED"/>
    <property type="match status" value="1"/>
</dbReference>
<dbReference type="AlphaFoldDB" id="A0A177C1Q3"/>
<feature type="domain" description="Alpha/beta hydrolase fold-3" evidence="3">
    <location>
        <begin position="99"/>
        <end position="266"/>
    </location>
</feature>
<protein>
    <submittedName>
        <fullName evidence="4">Alpha/beta-hydrolase</fullName>
    </submittedName>
</protein>
<dbReference type="InterPro" id="IPR013094">
    <property type="entry name" value="AB_hydrolase_3"/>
</dbReference>
<dbReference type="InterPro" id="IPR050300">
    <property type="entry name" value="GDXG_lipolytic_enzyme"/>
</dbReference>
<dbReference type="InParanoid" id="A0A177C1Q3"/>
<evidence type="ECO:0000259" key="3">
    <source>
        <dbReference type="Pfam" id="PF07859"/>
    </source>
</evidence>
<dbReference type="Proteomes" id="UP000077069">
    <property type="component" value="Unassembled WGS sequence"/>
</dbReference>
<dbReference type="SUPFAM" id="SSF53474">
    <property type="entry name" value="alpha/beta-Hydrolases"/>
    <property type="match status" value="1"/>
</dbReference>
<accession>A0A177C1Q3</accession>
<reference evidence="4 5" key="1">
    <citation type="submission" date="2016-05" db="EMBL/GenBank/DDBJ databases">
        <title>Comparative analysis of secretome profiles of manganese(II)-oxidizing ascomycete fungi.</title>
        <authorList>
            <consortium name="DOE Joint Genome Institute"/>
            <person name="Zeiner C.A."/>
            <person name="Purvine S.O."/>
            <person name="Zink E.M."/>
            <person name="Wu S."/>
            <person name="Pasa-Tolic L."/>
            <person name="Chaput D.L."/>
            <person name="Haridas S."/>
            <person name="Grigoriev I.V."/>
            <person name="Santelli C.M."/>
            <person name="Hansel C.M."/>
        </authorList>
    </citation>
    <scope>NUCLEOTIDE SEQUENCE [LARGE SCALE GENOMIC DNA]</scope>
    <source>
        <strain evidence="4 5">AP3s5-JAC2a</strain>
    </source>
</reference>
<evidence type="ECO:0000256" key="2">
    <source>
        <dbReference type="SAM" id="MobiDB-lite"/>
    </source>
</evidence>
<dbReference type="Pfam" id="PF07859">
    <property type="entry name" value="Abhydrolase_3"/>
    <property type="match status" value="1"/>
</dbReference>
<dbReference type="GeneID" id="28765707"/>
<dbReference type="GO" id="GO:0016787">
    <property type="term" value="F:hydrolase activity"/>
    <property type="evidence" value="ECO:0007669"/>
    <property type="project" value="UniProtKB-KW"/>
</dbReference>
<keyword evidence="5" id="KW-1185">Reference proteome</keyword>
<dbReference type="EMBL" id="KV441559">
    <property type="protein sequence ID" value="OAG00550.1"/>
    <property type="molecule type" value="Genomic_DNA"/>
</dbReference>
<dbReference type="Gene3D" id="3.40.50.1820">
    <property type="entry name" value="alpha/beta hydrolase"/>
    <property type="match status" value="1"/>
</dbReference>
<evidence type="ECO:0000313" key="5">
    <source>
        <dbReference type="Proteomes" id="UP000077069"/>
    </source>
</evidence>
<dbReference type="RefSeq" id="XP_018030915.1">
    <property type="nucleotide sequence ID" value="XM_018182221.1"/>
</dbReference>
<feature type="region of interest" description="Disordered" evidence="2">
    <location>
        <begin position="1"/>
        <end position="41"/>
    </location>
</feature>
<evidence type="ECO:0000256" key="1">
    <source>
        <dbReference type="ARBA" id="ARBA00022801"/>
    </source>
</evidence>
<dbReference type="InterPro" id="IPR029058">
    <property type="entry name" value="AB_hydrolase_fold"/>
</dbReference>
<dbReference type="PANTHER" id="PTHR48081">
    <property type="entry name" value="AB HYDROLASE SUPERFAMILY PROTEIN C4A8.06C"/>
    <property type="match status" value="1"/>
</dbReference>
<gene>
    <name evidence="4" type="ORF">CC84DRAFT_1209486</name>
</gene>
<evidence type="ECO:0000313" key="4">
    <source>
        <dbReference type="EMBL" id="OAG00550.1"/>
    </source>
</evidence>